<sequence length="123" mass="14676">MHFSIKKSKRFFLKITRDKRNVYIRAEESYQNNLNKYQNICKGKKTVSVINPDVVKLYVDVKQEKLNDVTKLLIKHFGENWEEHINLLYFKQVLSRPKPSIAHAHEHDDEQCEFTEELPAIFV</sequence>
<dbReference type="EMBL" id="CAJQZP010000209">
    <property type="protein sequence ID" value="CAG4945972.1"/>
    <property type="molecule type" value="Genomic_DNA"/>
</dbReference>
<keyword evidence="2" id="KW-1185">Reference proteome</keyword>
<organism evidence="1 2">
    <name type="scientific">Parnassius apollo</name>
    <name type="common">Apollo butterfly</name>
    <name type="synonym">Papilio apollo</name>
    <dbReference type="NCBI Taxonomy" id="110799"/>
    <lineage>
        <taxon>Eukaryota</taxon>
        <taxon>Metazoa</taxon>
        <taxon>Ecdysozoa</taxon>
        <taxon>Arthropoda</taxon>
        <taxon>Hexapoda</taxon>
        <taxon>Insecta</taxon>
        <taxon>Pterygota</taxon>
        <taxon>Neoptera</taxon>
        <taxon>Endopterygota</taxon>
        <taxon>Lepidoptera</taxon>
        <taxon>Glossata</taxon>
        <taxon>Ditrysia</taxon>
        <taxon>Papilionoidea</taxon>
        <taxon>Papilionidae</taxon>
        <taxon>Parnassiinae</taxon>
        <taxon>Parnassini</taxon>
        <taxon>Parnassius</taxon>
        <taxon>Parnassius</taxon>
    </lineage>
</organism>
<name>A0A8S3W7X8_PARAO</name>
<evidence type="ECO:0000313" key="1">
    <source>
        <dbReference type="EMBL" id="CAG4945972.1"/>
    </source>
</evidence>
<dbReference type="Proteomes" id="UP000691718">
    <property type="component" value="Unassembled WGS sequence"/>
</dbReference>
<reference evidence="1" key="1">
    <citation type="submission" date="2021-04" db="EMBL/GenBank/DDBJ databases">
        <authorList>
            <person name="Tunstrom K."/>
        </authorList>
    </citation>
    <scope>NUCLEOTIDE SEQUENCE</scope>
</reference>
<proteinExistence type="predicted"/>
<comment type="caution">
    <text evidence="1">The sequence shown here is derived from an EMBL/GenBank/DDBJ whole genome shotgun (WGS) entry which is preliminary data.</text>
</comment>
<accession>A0A8S3W7X8</accession>
<protein>
    <submittedName>
        <fullName evidence="1">(apollo) hypothetical protein</fullName>
    </submittedName>
</protein>
<dbReference type="OrthoDB" id="6779410at2759"/>
<dbReference type="AlphaFoldDB" id="A0A8S3W7X8"/>
<evidence type="ECO:0000313" key="2">
    <source>
        <dbReference type="Proteomes" id="UP000691718"/>
    </source>
</evidence>
<gene>
    <name evidence="1" type="ORF">PAPOLLO_LOCUS3221</name>
</gene>